<name>A0AAN8F5L7_TRICO</name>
<evidence type="ECO:0000256" key="1">
    <source>
        <dbReference type="SAM" id="Coils"/>
    </source>
</evidence>
<keyword evidence="2" id="KW-0812">Transmembrane</keyword>
<gene>
    <name evidence="3" type="ORF">GCK32_003641</name>
</gene>
<dbReference type="EMBL" id="WIXE01016407">
    <property type="protein sequence ID" value="KAK5972682.1"/>
    <property type="molecule type" value="Genomic_DNA"/>
</dbReference>
<accession>A0AAN8F5L7</accession>
<keyword evidence="2" id="KW-1133">Transmembrane helix</keyword>
<evidence type="ECO:0000313" key="3">
    <source>
        <dbReference type="EMBL" id="KAK5972682.1"/>
    </source>
</evidence>
<evidence type="ECO:0000256" key="2">
    <source>
        <dbReference type="SAM" id="Phobius"/>
    </source>
</evidence>
<reference evidence="3 4" key="1">
    <citation type="submission" date="2019-10" db="EMBL/GenBank/DDBJ databases">
        <title>Assembly and Annotation for the nematode Trichostrongylus colubriformis.</title>
        <authorList>
            <person name="Martin J."/>
        </authorList>
    </citation>
    <scope>NUCLEOTIDE SEQUENCE [LARGE SCALE GENOMIC DNA]</scope>
    <source>
        <strain evidence="3">G859</strain>
        <tissue evidence="3">Whole worm</tissue>
    </source>
</reference>
<keyword evidence="2" id="KW-0472">Membrane</keyword>
<keyword evidence="4" id="KW-1185">Reference proteome</keyword>
<comment type="caution">
    <text evidence="3">The sequence shown here is derived from an EMBL/GenBank/DDBJ whole genome shotgun (WGS) entry which is preliminary data.</text>
</comment>
<feature type="coiled-coil region" evidence="1">
    <location>
        <begin position="47"/>
        <end position="81"/>
    </location>
</feature>
<keyword evidence="1" id="KW-0175">Coiled coil</keyword>
<organism evidence="3 4">
    <name type="scientific">Trichostrongylus colubriformis</name>
    <name type="common">Black scour worm</name>
    <dbReference type="NCBI Taxonomy" id="6319"/>
    <lineage>
        <taxon>Eukaryota</taxon>
        <taxon>Metazoa</taxon>
        <taxon>Ecdysozoa</taxon>
        <taxon>Nematoda</taxon>
        <taxon>Chromadorea</taxon>
        <taxon>Rhabditida</taxon>
        <taxon>Rhabditina</taxon>
        <taxon>Rhabditomorpha</taxon>
        <taxon>Strongyloidea</taxon>
        <taxon>Trichostrongylidae</taxon>
        <taxon>Trichostrongylus</taxon>
    </lineage>
</organism>
<evidence type="ECO:0000313" key="4">
    <source>
        <dbReference type="Proteomes" id="UP001331761"/>
    </source>
</evidence>
<protein>
    <submittedName>
        <fullName evidence="3">Uncharacterized protein</fullName>
    </submittedName>
</protein>
<dbReference type="AlphaFoldDB" id="A0AAN8F5L7"/>
<proteinExistence type="predicted"/>
<feature type="transmembrane region" description="Helical" evidence="2">
    <location>
        <begin position="25"/>
        <end position="44"/>
    </location>
</feature>
<sequence>MHWSPVHFVSVSEVMDSRVGRGGRIVLSTTVAVGIGAAAIFMYTKYLNSVRREHEELMHLVERLVTEVETLRKEVVELKIGVQRPPPRVRPRARNFIELGAGDVGTLTKDDRYRRGGSLQSLTSDDYADAEEGWQICYAIRMELFWL</sequence>
<dbReference type="Proteomes" id="UP001331761">
    <property type="component" value="Unassembled WGS sequence"/>
</dbReference>